<sequence>MLSKDNTLSYTHIWTPPIVAETSSCPQSVSAIVMQDDECTKSEQASCGIENQGVSSSALPMPDRLQVDNGVRTDTPPPPNKALDAVTRTSSTHSSACLDLASPPSILVTLSVRGDDWGQVGSASRSKDREDLATMSTGDIPLRTSNTSLSHSSASSLRTLTDTPPRRLFKGSSLRISRTYSDSTEDTVNASHLRVPSLDTRSHSAPTPPPNNATRKSYLTQTSPTAMSWLTDKSYGITPTFTRLAINAPGVVLPLTVREYQRQQHLKEFENMHKEDVVDDSDARSKLASAVPCSVDRFHGTVHPATCGIRARSLDGNALVPMDSPSFPRIFGNRTQVHVSAAPAQPLQQQYGCTCEAGRPCLCRRTINRRISKIGRKDSEEESSKGVGSRRTATTSVLMKIVSKFNRGTSSTG</sequence>
<dbReference type="STRING" id="946122.A0A0C2SXY4"/>
<gene>
    <name evidence="2" type="ORF">M378DRAFT_158165</name>
</gene>
<feature type="region of interest" description="Disordered" evidence="1">
    <location>
        <begin position="50"/>
        <end position="80"/>
    </location>
</feature>
<keyword evidence="3" id="KW-1185">Reference proteome</keyword>
<dbReference type="InParanoid" id="A0A0C2SXY4"/>
<feature type="compositionally biased region" description="Polar residues" evidence="1">
    <location>
        <begin position="174"/>
        <end position="190"/>
    </location>
</feature>
<feature type="compositionally biased region" description="Low complexity" evidence="1">
    <location>
        <begin position="142"/>
        <end position="161"/>
    </location>
</feature>
<accession>A0A0C2SXY4</accession>
<protein>
    <submittedName>
        <fullName evidence="2">Uncharacterized protein</fullName>
    </submittedName>
</protein>
<reference evidence="2 3" key="1">
    <citation type="submission" date="2014-04" db="EMBL/GenBank/DDBJ databases">
        <title>Evolutionary Origins and Diversification of the Mycorrhizal Mutualists.</title>
        <authorList>
            <consortium name="DOE Joint Genome Institute"/>
            <consortium name="Mycorrhizal Genomics Consortium"/>
            <person name="Kohler A."/>
            <person name="Kuo A."/>
            <person name="Nagy L.G."/>
            <person name="Floudas D."/>
            <person name="Copeland A."/>
            <person name="Barry K.W."/>
            <person name="Cichocki N."/>
            <person name="Veneault-Fourrey C."/>
            <person name="LaButti K."/>
            <person name="Lindquist E.A."/>
            <person name="Lipzen A."/>
            <person name="Lundell T."/>
            <person name="Morin E."/>
            <person name="Murat C."/>
            <person name="Riley R."/>
            <person name="Ohm R."/>
            <person name="Sun H."/>
            <person name="Tunlid A."/>
            <person name="Henrissat B."/>
            <person name="Grigoriev I.V."/>
            <person name="Hibbett D.S."/>
            <person name="Martin F."/>
        </authorList>
    </citation>
    <scope>NUCLEOTIDE SEQUENCE [LARGE SCALE GENOMIC DNA]</scope>
    <source>
        <strain evidence="2 3">Koide BX008</strain>
    </source>
</reference>
<evidence type="ECO:0000313" key="3">
    <source>
        <dbReference type="Proteomes" id="UP000054549"/>
    </source>
</evidence>
<dbReference type="EMBL" id="KN818228">
    <property type="protein sequence ID" value="KIL68375.1"/>
    <property type="molecule type" value="Genomic_DNA"/>
</dbReference>
<proteinExistence type="predicted"/>
<evidence type="ECO:0000313" key="2">
    <source>
        <dbReference type="EMBL" id="KIL68375.1"/>
    </source>
</evidence>
<evidence type="ECO:0000256" key="1">
    <source>
        <dbReference type="SAM" id="MobiDB-lite"/>
    </source>
</evidence>
<dbReference type="OrthoDB" id="3070411at2759"/>
<dbReference type="AlphaFoldDB" id="A0A0C2SXY4"/>
<name>A0A0C2SXY4_AMAMK</name>
<dbReference type="HOGENOM" id="CLU_665601_0_0_1"/>
<feature type="region of interest" description="Disordered" evidence="1">
    <location>
        <begin position="374"/>
        <end position="395"/>
    </location>
</feature>
<feature type="compositionally biased region" description="Basic and acidic residues" evidence="1">
    <location>
        <begin position="375"/>
        <end position="384"/>
    </location>
</feature>
<feature type="region of interest" description="Disordered" evidence="1">
    <location>
        <begin position="117"/>
        <end position="218"/>
    </location>
</feature>
<dbReference type="Proteomes" id="UP000054549">
    <property type="component" value="Unassembled WGS sequence"/>
</dbReference>
<organism evidence="2 3">
    <name type="scientific">Amanita muscaria (strain Koide BX008)</name>
    <dbReference type="NCBI Taxonomy" id="946122"/>
    <lineage>
        <taxon>Eukaryota</taxon>
        <taxon>Fungi</taxon>
        <taxon>Dikarya</taxon>
        <taxon>Basidiomycota</taxon>
        <taxon>Agaricomycotina</taxon>
        <taxon>Agaricomycetes</taxon>
        <taxon>Agaricomycetidae</taxon>
        <taxon>Agaricales</taxon>
        <taxon>Pluteineae</taxon>
        <taxon>Amanitaceae</taxon>
        <taxon>Amanita</taxon>
    </lineage>
</organism>